<feature type="domain" description="Mop" evidence="6">
    <location>
        <begin position="203"/>
        <end position="269"/>
    </location>
</feature>
<dbReference type="InterPro" id="IPR004606">
    <property type="entry name" value="Mop_domain"/>
</dbReference>
<keyword evidence="3 5" id="KW-0500">Molybdenum</keyword>
<dbReference type="NCBIfam" id="TIGR00637">
    <property type="entry name" value="ModE_repress"/>
    <property type="match status" value="1"/>
</dbReference>
<dbReference type="InterPro" id="IPR005116">
    <property type="entry name" value="Transp-assoc_OB_typ1"/>
</dbReference>
<evidence type="ECO:0000256" key="4">
    <source>
        <dbReference type="ARBA" id="ARBA00022737"/>
    </source>
</evidence>
<dbReference type="Pfam" id="PF00126">
    <property type="entry name" value="HTH_1"/>
    <property type="match status" value="1"/>
</dbReference>
<dbReference type="EMBL" id="PJCH01000015">
    <property type="protein sequence ID" value="PQA86068.1"/>
    <property type="molecule type" value="Genomic_DNA"/>
</dbReference>
<dbReference type="InterPro" id="IPR008995">
    <property type="entry name" value="Mo/tungstate-bd_C_term_dom"/>
</dbReference>
<proteinExistence type="inferred from homology"/>
<dbReference type="InterPro" id="IPR000847">
    <property type="entry name" value="LysR_HTH_N"/>
</dbReference>
<dbReference type="Gene3D" id="1.10.10.10">
    <property type="entry name" value="Winged helix-like DNA-binding domain superfamily/Winged helix DNA-binding domain"/>
    <property type="match status" value="1"/>
</dbReference>
<dbReference type="Pfam" id="PF03459">
    <property type="entry name" value="TOBE"/>
    <property type="match status" value="2"/>
</dbReference>
<dbReference type="GO" id="GO:0030151">
    <property type="term" value="F:molybdenum ion binding"/>
    <property type="evidence" value="ECO:0007669"/>
    <property type="project" value="UniProtKB-UniRule"/>
</dbReference>
<dbReference type="PIRSF" id="PIRSF005763">
    <property type="entry name" value="Txn_reg_ModE"/>
    <property type="match status" value="1"/>
</dbReference>
<keyword evidence="2 5" id="KW-0813">Transport</keyword>
<evidence type="ECO:0000313" key="7">
    <source>
        <dbReference type="EMBL" id="PQA86068.1"/>
    </source>
</evidence>
<dbReference type="GO" id="GO:0015689">
    <property type="term" value="P:molybdate ion transport"/>
    <property type="evidence" value="ECO:0007669"/>
    <property type="project" value="UniProtKB-UniRule"/>
</dbReference>
<gene>
    <name evidence="7" type="ORF">CW354_16990</name>
</gene>
<keyword evidence="8" id="KW-1185">Reference proteome</keyword>
<dbReference type="PROSITE" id="PS51866">
    <property type="entry name" value="MOP"/>
    <property type="match status" value="2"/>
</dbReference>
<reference evidence="7 8" key="1">
    <citation type="submission" date="2017-12" db="EMBL/GenBank/DDBJ databases">
        <authorList>
            <person name="Hurst M.R.H."/>
        </authorList>
    </citation>
    <scope>NUCLEOTIDE SEQUENCE [LARGE SCALE GENOMIC DNA]</scope>
    <source>
        <strain evidence="7 8">SY-3-19</strain>
    </source>
</reference>
<comment type="caution">
    <text evidence="7">The sequence shown here is derived from an EMBL/GenBank/DDBJ whole genome shotgun (WGS) entry which is preliminary data.</text>
</comment>
<evidence type="ECO:0000256" key="2">
    <source>
        <dbReference type="ARBA" id="ARBA00022448"/>
    </source>
</evidence>
<dbReference type="InterPro" id="IPR016462">
    <property type="entry name" value="ModE"/>
</dbReference>
<comment type="similarity">
    <text evidence="1 5">Belongs to the ModE family.</text>
</comment>
<dbReference type="InterPro" id="IPR036388">
    <property type="entry name" value="WH-like_DNA-bd_sf"/>
</dbReference>
<dbReference type="GO" id="GO:0003700">
    <property type="term" value="F:DNA-binding transcription factor activity"/>
    <property type="evidence" value="ECO:0007669"/>
    <property type="project" value="InterPro"/>
</dbReference>
<evidence type="ECO:0000256" key="3">
    <source>
        <dbReference type="ARBA" id="ARBA00022505"/>
    </source>
</evidence>
<dbReference type="PANTHER" id="PTHR30432">
    <property type="entry name" value="TRANSCRIPTIONAL REGULATOR MODE"/>
    <property type="match status" value="1"/>
</dbReference>
<dbReference type="PANTHER" id="PTHR30432:SF1">
    <property type="entry name" value="DNA-BINDING TRANSCRIPTIONAL DUAL REGULATOR MODE"/>
    <property type="match status" value="1"/>
</dbReference>
<keyword evidence="4" id="KW-0677">Repeat</keyword>
<evidence type="ECO:0000256" key="1">
    <source>
        <dbReference type="ARBA" id="ARBA00008110"/>
    </source>
</evidence>
<sequence>MESLELEALMTVQRGRGGRGARMGADRLRLLAAVRDHGSISAAARAVGLSYKAAWDGVNAMNNLFGAPLVAGQTGGKNGGGASLTQAGEDVLSAFSSVEAELARFAARLEKRLSESSTQISPASFRSLMMKTSARNMFRCTVEKIVDGAVNSEVLLDLTDGQRLAAIVTRQSVADLGLEEGAECFALIKSSFVILAPEDGLSKTSARNRLCGTVIAHDDGAVNSEITLDLGGGKTLAAIITKDSADALGLKPGERACALIKASQVILAVE</sequence>
<evidence type="ECO:0000259" key="6">
    <source>
        <dbReference type="PROSITE" id="PS51866"/>
    </source>
</evidence>
<dbReference type="SUPFAM" id="SSF50331">
    <property type="entry name" value="MOP-like"/>
    <property type="match status" value="2"/>
</dbReference>
<dbReference type="InterPro" id="IPR036390">
    <property type="entry name" value="WH_DNA-bd_sf"/>
</dbReference>
<dbReference type="Proteomes" id="UP000239504">
    <property type="component" value="Unassembled WGS sequence"/>
</dbReference>
<evidence type="ECO:0000313" key="8">
    <source>
        <dbReference type="Proteomes" id="UP000239504"/>
    </source>
</evidence>
<feature type="domain" description="Mop" evidence="6">
    <location>
        <begin position="131"/>
        <end position="197"/>
    </location>
</feature>
<dbReference type="InterPro" id="IPR051815">
    <property type="entry name" value="Molybdate_resp_trans_reg"/>
</dbReference>
<dbReference type="OrthoDB" id="9800709at2"/>
<evidence type="ECO:0000256" key="5">
    <source>
        <dbReference type="PIRNR" id="PIRNR005763"/>
    </source>
</evidence>
<dbReference type="InterPro" id="IPR003725">
    <property type="entry name" value="ModE-bd_N"/>
</dbReference>
<dbReference type="NCBIfam" id="TIGR00638">
    <property type="entry name" value="Mop"/>
    <property type="match status" value="2"/>
</dbReference>
<protein>
    <submittedName>
        <fullName evidence="7">Molybdenum-dependent transcriptional regulator</fullName>
    </submittedName>
</protein>
<organism evidence="7 8">
    <name type="scientific">Hyphococcus luteus</name>
    <dbReference type="NCBI Taxonomy" id="2058213"/>
    <lineage>
        <taxon>Bacteria</taxon>
        <taxon>Pseudomonadati</taxon>
        <taxon>Pseudomonadota</taxon>
        <taxon>Alphaproteobacteria</taxon>
        <taxon>Parvularculales</taxon>
        <taxon>Parvularculaceae</taxon>
        <taxon>Hyphococcus</taxon>
    </lineage>
</organism>
<accession>A0A2S7K0X0</accession>
<dbReference type="SUPFAM" id="SSF46785">
    <property type="entry name" value="Winged helix' DNA-binding domain"/>
    <property type="match status" value="1"/>
</dbReference>
<dbReference type="AlphaFoldDB" id="A0A2S7K0X0"/>
<dbReference type="Gene3D" id="2.40.50.100">
    <property type="match status" value="2"/>
</dbReference>
<name>A0A2S7K0X0_9PROT</name>